<protein>
    <submittedName>
        <fullName evidence="4">Zinc finger CCHC domain-containing protein 12-like</fullName>
    </submittedName>
</protein>
<evidence type="ECO:0000256" key="2">
    <source>
        <dbReference type="SAM" id="MobiDB-lite"/>
    </source>
</evidence>
<reference evidence="4" key="1">
    <citation type="submission" date="2025-08" db="UniProtKB">
        <authorList>
            <consortium name="Ensembl"/>
        </authorList>
    </citation>
    <scope>IDENTIFICATION</scope>
</reference>
<dbReference type="SUPFAM" id="SSF57756">
    <property type="entry name" value="Retrovirus zinc finger-like domains"/>
    <property type="match status" value="1"/>
</dbReference>
<dbReference type="Proteomes" id="UP000694546">
    <property type="component" value="Chromosome 3"/>
</dbReference>
<keyword evidence="1" id="KW-0479">Metal-binding</keyword>
<feature type="compositionally biased region" description="Polar residues" evidence="2">
    <location>
        <begin position="74"/>
        <end position="85"/>
    </location>
</feature>
<proteinExistence type="predicted"/>
<gene>
    <name evidence="4" type="primary">LOC115540681</name>
</gene>
<keyword evidence="5" id="KW-1185">Reference proteome</keyword>
<reference evidence="4" key="2">
    <citation type="submission" date="2025-09" db="UniProtKB">
        <authorList>
            <consortium name="Ensembl"/>
        </authorList>
    </citation>
    <scope>IDENTIFICATION</scope>
</reference>
<feature type="domain" description="CCHC-type" evidence="3">
    <location>
        <begin position="358"/>
        <end position="371"/>
    </location>
</feature>
<dbReference type="InterPro" id="IPR036875">
    <property type="entry name" value="Znf_CCHC_sf"/>
</dbReference>
<organism evidence="4 5">
    <name type="scientific">Gadus morhua</name>
    <name type="common">Atlantic cod</name>
    <dbReference type="NCBI Taxonomy" id="8049"/>
    <lineage>
        <taxon>Eukaryota</taxon>
        <taxon>Metazoa</taxon>
        <taxon>Chordata</taxon>
        <taxon>Craniata</taxon>
        <taxon>Vertebrata</taxon>
        <taxon>Euteleostomi</taxon>
        <taxon>Actinopterygii</taxon>
        <taxon>Neopterygii</taxon>
        <taxon>Teleostei</taxon>
        <taxon>Neoteleostei</taxon>
        <taxon>Acanthomorphata</taxon>
        <taxon>Zeiogadaria</taxon>
        <taxon>Gadariae</taxon>
        <taxon>Gadiformes</taxon>
        <taxon>Gadoidei</taxon>
        <taxon>Gadidae</taxon>
        <taxon>Gadus</taxon>
    </lineage>
</organism>
<dbReference type="GO" id="GO:0008270">
    <property type="term" value="F:zinc ion binding"/>
    <property type="evidence" value="ECO:0007669"/>
    <property type="project" value="UniProtKB-KW"/>
</dbReference>
<dbReference type="RefSeq" id="XP_030208028.1">
    <property type="nucleotide sequence ID" value="XM_030352168.1"/>
</dbReference>
<dbReference type="GeneTree" id="ENSGT01030000234522"/>
<dbReference type="GO" id="GO:0003676">
    <property type="term" value="F:nucleic acid binding"/>
    <property type="evidence" value="ECO:0007669"/>
    <property type="project" value="InterPro"/>
</dbReference>
<dbReference type="PROSITE" id="PS50158">
    <property type="entry name" value="ZF_CCHC"/>
    <property type="match status" value="1"/>
</dbReference>
<dbReference type="InterPro" id="IPR048270">
    <property type="entry name" value="PNMA_C"/>
</dbReference>
<keyword evidence="1" id="KW-0862">Zinc</keyword>
<feature type="region of interest" description="Disordered" evidence="2">
    <location>
        <begin position="1"/>
        <end position="45"/>
    </location>
</feature>
<keyword evidence="1" id="KW-0863">Zinc-finger</keyword>
<evidence type="ECO:0000259" key="3">
    <source>
        <dbReference type="PROSITE" id="PS50158"/>
    </source>
</evidence>
<name>A0A8C5CTU5_GADMO</name>
<dbReference type="GeneID" id="115540681"/>
<dbReference type="AlphaFoldDB" id="A0A8C5CTU5"/>
<dbReference type="Pfam" id="PF14893">
    <property type="entry name" value="PNMA"/>
    <property type="match status" value="1"/>
</dbReference>
<evidence type="ECO:0000256" key="1">
    <source>
        <dbReference type="PROSITE-ProRule" id="PRU00047"/>
    </source>
</evidence>
<sequence>MGSAHNPTCMTDDPVPDNNQHENSGRRPASFSPGVPPSIRSINPPLIDESMFNPPHIQKVVVEHIMRSEPQPPSYSQSRIRTFSGKSPKPNGEVDYEAWRTQVELLLGDVSVSENQKLRRILESLLSPATDIFKPLGTGSPLRSYLDQLEAAFGVVEYGEELFASFLSSNQNTGEKPSMYLNRLNVSLTKAILRGGVNAKDSNKHLLRQFCRGCWDQSLIVSLQLEHQKSSPPSFSELLLLLRAEEDRRSAKLERMKKHLGNAKAVSHMHSVFDVPSYDPDSDVAIPKKPDNTQKLEKEVAELRIQVASLNQKAKWESRKTDTNSSPIRDKSYDCLIASSVNPHPVAKASSYPKPCFCFKCGQDGHIAVNCDNESNPALVRKKNSELRVRREKYQSKQEAPQQALNF</sequence>
<dbReference type="InterPro" id="IPR026523">
    <property type="entry name" value="PNMA"/>
</dbReference>
<evidence type="ECO:0000313" key="4">
    <source>
        <dbReference type="Ensembl" id="ENSGMOP00000066046.1"/>
    </source>
</evidence>
<dbReference type="KEGG" id="gmh:115540681"/>
<feature type="region of interest" description="Disordered" evidence="2">
    <location>
        <begin position="69"/>
        <end position="91"/>
    </location>
</feature>
<dbReference type="Ensembl" id="ENSGMOT00000031340.1">
    <property type="protein sequence ID" value="ENSGMOP00000066046.1"/>
    <property type="gene ID" value="ENSGMOG00000026931.1"/>
</dbReference>
<accession>A0A8C5CTU5</accession>
<dbReference type="SMART" id="SM00343">
    <property type="entry name" value="ZnF_C2HC"/>
    <property type="match status" value="1"/>
</dbReference>
<dbReference type="Pfam" id="PF00098">
    <property type="entry name" value="zf-CCHC"/>
    <property type="match status" value="1"/>
</dbReference>
<dbReference type="OrthoDB" id="115435at2759"/>
<dbReference type="PANTHER" id="PTHR23095:SF53">
    <property type="entry name" value="ZINC FINGER CCHC DOMAIN-CONTAINING PROTEIN 12-LIKE"/>
    <property type="match status" value="1"/>
</dbReference>
<dbReference type="InterPro" id="IPR001878">
    <property type="entry name" value="Znf_CCHC"/>
</dbReference>
<dbReference type="OMA" id="CNNEPNP"/>
<evidence type="ECO:0000313" key="5">
    <source>
        <dbReference type="Proteomes" id="UP000694546"/>
    </source>
</evidence>
<dbReference type="PANTHER" id="PTHR23095">
    <property type="entry name" value="PARANEOPLASTIC ANTIGEN"/>
    <property type="match status" value="1"/>
</dbReference>